<keyword evidence="1" id="KW-0812">Transmembrane</keyword>
<feature type="transmembrane region" description="Helical" evidence="1">
    <location>
        <begin position="45"/>
        <end position="63"/>
    </location>
</feature>
<accession>H8GHA0</accession>
<gene>
    <name evidence="2" type="ORF">Metal_1073</name>
</gene>
<dbReference type="HOGENOM" id="CLU_075529_0_0_6"/>
<name>H8GHA0_METAL</name>
<keyword evidence="1" id="KW-0472">Membrane</keyword>
<dbReference type="Proteomes" id="UP000005090">
    <property type="component" value="Chromosome"/>
</dbReference>
<feature type="transmembrane region" description="Helical" evidence="1">
    <location>
        <begin position="93"/>
        <end position="114"/>
    </location>
</feature>
<dbReference type="eggNOG" id="ENOG50329TX">
    <property type="taxonomic scope" value="Bacteria"/>
</dbReference>
<feature type="transmembrane region" description="Helical" evidence="1">
    <location>
        <begin position="70"/>
        <end position="87"/>
    </location>
</feature>
<sequence>MRGRTQAIIVASTLALLSLKFPPVSVLSSASVALVTLRHGALEGVYILFGAGIAAALLGFFAIDNYQFALFYALLLWLPVWMISIILREGRRLSLAVEIAVFIGILGVAGFYLYEPDPAAMWAGLLEQMIQQTQAPIKDTKIWIDNFAHYMTGLFAAGTVFSLLFGLFLGRWWQSLLFNPGGFKQEYLALGTGPKLAISSLAILAAAFFTTGTLSEIAWNMTILLFTLYTVIGASVLHVVFSQTKMSRFAVPLFYVTLILVPQVLPPVAIVGLIDAWLDIRKKNSNQSGA</sequence>
<feature type="transmembrane region" description="Helical" evidence="1">
    <location>
        <begin position="188"/>
        <end position="209"/>
    </location>
</feature>
<proteinExistence type="predicted"/>
<feature type="transmembrane region" description="Helical" evidence="1">
    <location>
        <begin position="221"/>
        <end position="241"/>
    </location>
</feature>
<organism evidence="2 3">
    <name type="scientific">Methylomicrobium album BG8</name>
    <dbReference type="NCBI Taxonomy" id="686340"/>
    <lineage>
        <taxon>Bacteria</taxon>
        <taxon>Pseudomonadati</taxon>
        <taxon>Pseudomonadota</taxon>
        <taxon>Gammaproteobacteria</taxon>
        <taxon>Methylococcales</taxon>
        <taxon>Methylococcaceae</taxon>
        <taxon>Methylomicrobium</taxon>
    </lineage>
</organism>
<feature type="transmembrane region" description="Helical" evidence="1">
    <location>
        <begin position="147"/>
        <end position="168"/>
    </location>
</feature>
<dbReference type="InterPro" id="IPR018710">
    <property type="entry name" value="DUF2232"/>
</dbReference>
<dbReference type="STRING" id="686340.Metal_1073"/>
<dbReference type="EMBL" id="CM001475">
    <property type="protein sequence ID" value="EIC28891.1"/>
    <property type="molecule type" value="Genomic_DNA"/>
</dbReference>
<keyword evidence="1" id="KW-1133">Transmembrane helix</keyword>
<keyword evidence="3" id="KW-1185">Reference proteome</keyword>
<dbReference type="AlphaFoldDB" id="H8GHA0"/>
<evidence type="ECO:0000256" key="1">
    <source>
        <dbReference type="SAM" id="Phobius"/>
    </source>
</evidence>
<dbReference type="Pfam" id="PF09991">
    <property type="entry name" value="DUF2232"/>
    <property type="match status" value="1"/>
</dbReference>
<reference evidence="2 3" key="1">
    <citation type="journal article" date="2013" name="Genome Announc.">
        <title>Genome Sequence of the Obligate Gammaproteobacterial Methanotroph Methylomicrobium album Strain BG8.</title>
        <authorList>
            <person name="Kits K.D."/>
            <person name="Kalyuzhnaya M.G."/>
            <person name="Klotz M.G."/>
            <person name="Jetten M.S."/>
            <person name="Op den Camp H.J."/>
            <person name="Vuilleumier S."/>
            <person name="Bringel F."/>
            <person name="Dispirito A.A."/>
            <person name="Murrell J.C."/>
            <person name="Bruce D."/>
            <person name="Cheng J.F."/>
            <person name="Copeland A."/>
            <person name="Goodwin L."/>
            <person name="Hauser L."/>
            <person name="Lajus A."/>
            <person name="Land M.L."/>
            <person name="Lapidus A."/>
            <person name="Lucas S."/>
            <person name="Medigue C."/>
            <person name="Pitluck S."/>
            <person name="Woyke T."/>
            <person name="Zeytun A."/>
            <person name="Stein L.Y."/>
        </authorList>
    </citation>
    <scope>NUCLEOTIDE SEQUENCE [LARGE SCALE GENOMIC DNA]</scope>
    <source>
        <strain evidence="2 3">BG8</strain>
    </source>
</reference>
<evidence type="ECO:0000313" key="3">
    <source>
        <dbReference type="Proteomes" id="UP000005090"/>
    </source>
</evidence>
<protein>
    <submittedName>
        <fullName evidence="2">Putative membrane protein (DUF2232)</fullName>
    </submittedName>
</protein>
<feature type="transmembrane region" description="Helical" evidence="1">
    <location>
        <begin position="253"/>
        <end position="278"/>
    </location>
</feature>
<evidence type="ECO:0000313" key="2">
    <source>
        <dbReference type="EMBL" id="EIC28891.1"/>
    </source>
</evidence>